<gene>
    <name evidence="2" type="ORF">ABDJ38_14925</name>
</gene>
<protein>
    <submittedName>
        <fullName evidence="2">Uncharacterized protein</fullName>
    </submittedName>
</protein>
<feature type="compositionally biased region" description="Low complexity" evidence="1">
    <location>
        <begin position="135"/>
        <end position="145"/>
    </location>
</feature>
<evidence type="ECO:0000313" key="2">
    <source>
        <dbReference type="EMBL" id="MEN7538474.1"/>
    </source>
</evidence>
<dbReference type="EMBL" id="JBDLBR010000005">
    <property type="protein sequence ID" value="MEN7538474.1"/>
    <property type="molecule type" value="Genomic_DNA"/>
</dbReference>
<evidence type="ECO:0000256" key="1">
    <source>
        <dbReference type="SAM" id="MobiDB-lite"/>
    </source>
</evidence>
<reference evidence="2 3" key="1">
    <citation type="submission" date="2024-05" db="EMBL/GenBank/DDBJ databases">
        <authorList>
            <person name="Park S."/>
        </authorList>
    </citation>
    <scope>NUCLEOTIDE SEQUENCE [LARGE SCALE GENOMIC DNA]</scope>
    <source>
        <strain evidence="2 3">DGU5</strain>
    </source>
</reference>
<dbReference type="RefSeq" id="WP_346785923.1">
    <property type="nucleotide sequence ID" value="NZ_JBDLBR010000005.1"/>
</dbReference>
<proteinExistence type="predicted"/>
<keyword evidence="3" id="KW-1185">Reference proteome</keyword>
<organism evidence="2 3">
    <name type="scientific">Aurantiacibacter flavus</name>
    <dbReference type="NCBI Taxonomy" id="3145232"/>
    <lineage>
        <taxon>Bacteria</taxon>
        <taxon>Pseudomonadati</taxon>
        <taxon>Pseudomonadota</taxon>
        <taxon>Alphaproteobacteria</taxon>
        <taxon>Sphingomonadales</taxon>
        <taxon>Erythrobacteraceae</taxon>
        <taxon>Aurantiacibacter</taxon>
    </lineage>
</organism>
<accession>A0ABV0D022</accession>
<comment type="caution">
    <text evidence="2">The sequence shown here is derived from an EMBL/GenBank/DDBJ whole genome shotgun (WGS) entry which is preliminary data.</text>
</comment>
<name>A0ABV0D022_9SPHN</name>
<sequence>MPAEFGHCDAERFSVQIDIAFTPRQRAAHVARLDALHQARFLDALMPFIPGDGRTVFEGKRANLAVFGHDCLLGDGQEKDRRQNSVDPVELSTGADDLFGIRPRHPDDRRLIFRKRLELDHTLAAQPIPAKLATRSGNSNGNGRAARSRRRDSDKKRYAGISCAMEQRRFLGF</sequence>
<evidence type="ECO:0000313" key="3">
    <source>
        <dbReference type="Proteomes" id="UP001484535"/>
    </source>
</evidence>
<dbReference type="Proteomes" id="UP001484535">
    <property type="component" value="Unassembled WGS sequence"/>
</dbReference>
<feature type="region of interest" description="Disordered" evidence="1">
    <location>
        <begin position="128"/>
        <end position="158"/>
    </location>
</feature>